<comment type="caution">
    <text evidence="1">The sequence shown here is derived from an EMBL/GenBank/DDBJ whole genome shotgun (WGS) entry which is preliminary data.</text>
</comment>
<dbReference type="Proteomes" id="UP000605897">
    <property type="component" value="Unassembled WGS sequence"/>
</dbReference>
<dbReference type="RefSeq" id="WP_191247371.1">
    <property type="nucleotide sequence ID" value="NZ_BNAU01000006.1"/>
</dbReference>
<protein>
    <recommendedName>
        <fullName evidence="3">Nucleotidyltransferase domain-containing protein</fullName>
    </recommendedName>
</protein>
<dbReference type="SUPFAM" id="SSF81301">
    <property type="entry name" value="Nucleotidyltransferase"/>
    <property type="match status" value="1"/>
</dbReference>
<dbReference type="InterPro" id="IPR043519">
    <property type="entry name" value="NT_sf"/>
</dbReference>
<evidence type="ECO:0000313" key="2">
    <source>
        <dbReference type="Proteomes" id="UP000605897"/>
    </source>
</evidence>
<proteinExistence type="predicted"/>
<evidence type="ECO:0008006" key="3">
    <source>
        <dbReference type="Google" id="ProtNLM"/>
    </source>
</evidence>
<sequence>MFTPDSRSRLRDSLIAAARADERISGAALTGSASVGREDQWSDIDLALAVAGDRAQVVADWTDRMYRDHRAVHHLDLDVFRVFLLPDTLQVDIAFWPESEFGATGPTFRTLFGEPNELPQIQPPAAEHLVGMAWLYALHARSSIARGRVWQAEYMISGARDQVLALACLRHGLPAAQGRGVDELPAEVLAPFAEALVRSVEPAELRRAFGVVVELLITEAGRVDSSLAARLSGPLRDLVH</sequence>
<keyword evidence="2" id="KW-1185">Reference proteome</keyword>
<accession>A0ABQ3J9J7</accession>
<gene>
    <name evidence="1" type="ORF">GCM10017786_53740</name>
</gene>
<name>A0ABQ3J9J7_9PSEU</name>
<dbReference type="EMBL" id="BNAU01000006">
    <property type="protein sequence ID" value="GHF12984.1"/>
    <property type="molecule type" value="Genomic_DNA"/>
</dbReference>
<dbReference type="Gene3D" id="3.30.460.10">
    <property type="entry name" value="Beta Polymerase, domain 2"/>
    <property type="match status" value="1"/>
</dbReference>
<organism evidence="1 2">
    <name type="scientific">Amycolatopsis deserti</name>
    <dbReference type="NCBI Taxonomy" id="185696"/>
    <lineage>
        <taxon>Bacteria</taxon>
        <taxon>Bacillati</taxon>
        <taxon>Actinomycetota</taxon>
        <taxon>Actinomycetes</taxon>
        <taxon>Pseudonocardiales</taxon>
        <taxon>Pseudonocardiaceae</taxon>
        <taxon>Amycolatopsis</taxon>
    </lineage>
</organism>
<evidence type="ECO:0000313" key="1">
    <source>
        <dbReference type="EMBL" id="GHF12984.1"/>
    </source>
</evidence>
<reference evidence="2" key="1">
    <citation type="journal article" date="2019" name="Int. J. Syst. Evol. Microbiol.">
        <title>The Global Catalogue of Microorganisms (GCM) 10K type strain sequencing project: providing services to taxonomists for standard genome sequencing and annotation.</title>
        <authorList>
            <consortium name="The Broad Institute Genomics Platform"/>
            <consortium name="The Broad Institute Genome Sequencing Center for Infectious Disease"/>
            <person name="Wu L."/>
            <person name="Ma J."/>
        </authorList>
    </citation>
    <scope>NUCLEOTIDE SEQUENCE [LARGE SCALE GENOMIC DNA]</scope>
    <source>
        <strain evidence="2">CGMCC 4.7677</strain>
    </source>
</reference>